<organism evidence="1 2">
    <name type="scientific">Janthinobacterium fluminis</name>
    <dbReference type="NCBI Taxonomy" id="2987524"/>
    <lineage>
        <taxon>Bacteria</taxon>
        <taxon>Pseudomonadati</taxon>
        <taxon>Pseudomonadota</taxon>
        <taxon>Betaproteobacteria</taxon>
        <taxon>Burkholderiales</taxon>
        <taxon>Oxalobacteraceae</taxon>
        <taxon>Janthinobacterium</taxon>
    </lineage>
</organism>
<proteinExistence type="predicted"/>
<gene>
    <name evidence="1" type="ORF">OIK44_19130</name>
</gene>
<keyword evidence="2" id="KW-1185">Reference proteome</keyword>
<reference evidence="1 2" key="1">
    <citation type="submission" date="2022-10" db="EMBL/GenBank/DDBJ databases">
        <title>Janthinobacterium sp. hw3 Genome sequencing.</title>
        <authorList>
            <person name="Park S."/>
        </authorList>
    </citation>
    <scope>NUCLEOTIDE SEQUENCE [LARGE SCALE GENOMIC DNA]</scope>
    <source>
        <strain evidence="2">hw3</strain>
    </source>
</reference>
<evidence type="ECO:0000313" key="1">
    <source>
        <dbReference type="EMBL" id="MDC8759701.1"/>
    </source>
</evidence>
<comment type="caution">
    <text evidence="1">The sequence shown here is derived from an EMBL/GenBank/DDBJ whole genome shotgun (WGS) entry which is preliminary data.</text>
</comment>
<accession>A0ABT5K6K4</accession>
<name>A0ABT5K6K4_9BURK</name>
<sequence length="126" mass="13512">MASLTVYGDDRTLQTIREALPTEPVSDWKKGDTRSNGRHYLDSGFSVDIAAVDSPALLLDSIRSYLSECSERGISFDEPRIVAELQIGLSAADPAQAPASLDLPLEDLTMLAEMGVCLSLTALRGA</sequence>
<dbReference type="EMBL" id="JAQQXR010000008">
    <property type="protein sequence ID" value="MDC8759701.1"/>
    <property type="molecule type" value="Genomic_DNA"/>
</dbReference>
<protein>
    <submittedName>
        <fullName evidence="1">Uncharacterized protein</fullName>
    </submittedName>
</protein>
<dbReference type="Proteomes" id="UP001221208">
    <property type="component" value="Unassembled WGS sequence"/>
</dbReference>
<dbReference type="RefSeq" id="WP_273673039.1">
    <property type="nucleotide sequence ID" value="NZ_JAQQXR010000008.1"/>
</dbReference>
<evidence type="ECO:0000313" key="2">
    <source>
        <dbReference type="Proteomes" id="UP001221208"/>
    </source>
</evidence>